<evidence type="ECO:0000256" key="6">
    <source>
        <dbReference type="ARBA" id="ARBA00022801"/>
    </source>
</evidence>
<evidence type="ECO:0000256" key="1">
    <source>
        <dbReference type="ARBA" id="ARBA00000681"/>
    </source>
</evidence>
<evidence type="ECO:0000256" key="4">
    <source>
        <dbReference type="ARBA" id="ARBA00022651"/>
    </source>
</evidence>
<comment type="similarity">
    <text evidence="3 11">Belongs to the glycosyl hydrolase 10 (cellulase F) family.</text>
</comment>
<organism evidence="12 13">
    <name type="scientific">Ruminiclostridium herbifermentans</name>
    <dbReference type="NCBI Taxonomy" id="2488810"/>
    <lineage>
        <taxon>Bacteria</taxon>
        <taxon>Bacillati</taxon>
        <taxon>Bacillota</taxon>
        <taxon>Clostridia</taxon>
        <taxon>Eubacteriales</taxon>
        <taxon>Oscillospiraceae</taxon>
        <taxon>Ruminiclostridium</taxon>
    </lineage>
</organism>
<evidence type="ECO:0000256" key="7">
    <source>
        <dbReference type="ARBA" id="ARBA00023001"/>
    </source>
</evidence>
<evidence type="ECO:0000313" key="13">
    <source>
        <dbReference type="Proteomes" id="UP000306409"/>
    </source>
</evidence>
<keyword evidence="13" id="KW-1185">Reference proteome</keyword>
<dbReference type="PROSITE" id="PS51760">
    <property type="entry name" value="GH10_2"/>
    <property type="match status" value="1"/>
</dbReference>
<dbReference type="InterPro" id="IPR016134">
    <property type="entry name" value="Dockerin_dom"/>
</dbReference>
<evidence type="ECO:0000256" key="11">
    <source>
        <dbReference type="RuleBase" id="RU361174"/>
    </source>
</evidence>
<dbReference type="InterPro" id="IPR002105">
    <property type="entry name" value="Dockerin_1_rpt"/>
</dbReference>
<evidence type="ECO:0000256" key="3">
    <source>
        <dbReference type="ARBA" id="ARBA00007495"/>
    </source>
</evidence>
<dbReference type="CDD" id="cd14256">
    <property type="entry name" value="Dockerin_I"/>
    <property type="match status" value="1"/>
</dbReference>
<keyword evidence="10 11" id="KW-0624">Polysaccharide degradation</keyword>
<comment type="catalytic activity">
    <reaction evidence="2">
        <text>Endohydrolysis of (1-&gt;4)-beta-D-glucosidic linkages in cellulose, lichenin and cereal beta-D-glucans.</text>
        <dbReference type="EC" id="3.2.1.4"/>
    </reaction>
</comment>
<dbReference type="Pfam" id="PF00404">
    <property type="entry name" value="Dockerin_1"/>
    <property type="match status" value="1"/>
</dbReference>
<dbReference type="Proteomes" id="UP000306409">
    <property type="component" value="Chromosome"/>
</dbReference>
<dbReference type="RefSeq" id="WP_137698054.1">
    <property type="nucleotide sequence ID" value="NZ_CP061336.1"/>
</dbReference>
<keyword evidence="5" id="KW-0732">Signal</keyword>
<keyword evidence="8 11" id="KW-0119">Carbohydrate metabolism</keyword>
<dbReference type="PANTHER" id="PTHR31490:SF88">
    <property type="entry name" value="BETA-XYLANASE"/>
    <property type="match status" value="1"/>
</dbReference>
<dbReference type="SUPFAM" id="SSF63446">
    <property type="entry name" value="Type I dockerin domain"/>
    <property type="match status" value="1"/>
</dbReference>
<dbReference type="GO" id="GO:0008810">
    <property type="term" value="F:cellulase activity"/>
    <property type="evidence" value="ECO:0007669"/>
    <property type="project" value="UniProtKB-EC"/>
</dbReference>
<keyword evidence="9 11" id="KW-0326">Glycosidase</keyword>
<dbReference type="Gene3D" id="1.10.1330.10">
    <property type="entry name" value="Dockerin domain"/>
    <property type="match status" value="1"/>
</dbReference>
<comment type="catalytic activity">
    <reaction evidence="1 11">
        <text>Endohydrolysis of (1-&gt;4)-beta-D-xylosidic linkages in xylans.</text>
        <dbReference type="EC" id="3.2.1.8"/>
    </reaction>
</comment>
<sequence>MRGKRIKSLSVALAVCMTALTFFSAPADAATPTGKRLKDVQSRVLIGTEFPSGFSTLSDSAQFLSTATPEFNLVTAENCMKWDALEPSQNNFNWNEADKLVNWAKANNYQIHGHTFVWHSQAPGWIQNLSASAMESAMNNHIDKVMGRYKGQILVWDVANEVFEENGSYRNSFWYRTMGKSFIEKAFIRARAADPSAKLIYNDYNLEYTGPKSDAAYNMLKDFKNRGIPVDGIGFQMHLDIQYAIDYDDFARNMQRFADLGLEIYVTEMDVRISSNPSSAELEKQASYYKNIIEKCMAQPAVKAIQVWGFTDKYSWVPQTFPGRDNALIFDRNYNPKPAYYAFQAALATSPTPTVVYGDLDASGSVDALDYSLIKQYLLGNITKFPAENGMIAADLDASGTVDSLDFAIMKQYLLGIISKFPAETK</sequence>
<keyword evidence="6 11" id="KW-0378">Hydrolase</keyword>
<dbReference type="Gene3D" id="3.20.20.80">
    <property type="entry name" value="Glycosidases"/>
    <property type="match status" value="1"/>
</dbReference>
<dbReference type="PRINTS" id="PR00134">
    <property type="entry name" value="GLHYDRLASE10"/>
</dbReference>
<dbReference type="KEGG" id="rher:EHE19_004310"/>
<dbReference type="InterPro" id="IPR036439">
    <property type="entry name" value="Dockerin_dom_sf"/>
</dbReference>
<dbReference type="AlphaFoldDB" id="A0A4U7JDU0"/>
<evidence type="ECO:0000256" key="2">
    <source>
        <dbReference type="ARBA" id="ARBA00000966"/>
    </source>
</evidence>
<evidence type="ECO:0000256" key="9">
    <source>
        <dbReference type="ARBA" id="ARBA00023295"/>
    </source>
</evidence>
<dbReference type="GO" id="GO:0045493">
    <property type="term" value="P:xylan catabolic process"/>
    <property type="evidence" value="ECO:0007669"/>
    <property type="project" value="UniProtKB-KW"/>
</dbReference>
<gene>
    <name evidence="12" type="ORF">EHE19_004310</name>
</gene>
<dbReference type="InterPro" id="IPR018247">
    <property type="entry name" value="EF_Hand_1_Ca_BS"/>
</dbReference>
<dbReference type="InterPro" id="IPR044846">
    <property type="entry name" value="GH10"/>
</dbReference>
<keyword evidence="7" id="KW-0136">Cellulose degradation</keyword>
<accession>A0A4U7JDU0</accession>
<dbReference type="GO" id="GO:0031176">
    <property type="term" value="F:endo-1,4-beta-xylanase activity"/>
    <property type="evidence" value="ECO:0007669"/>
    <property type="project" value="UniProtKB-EC"/>
</dbReference>
<evidence type="ECO:0000313" key="12">
    <source>
        <dbReference type="EMBL" id="QNU67698.1"/>
    </source>
</evidence>
<reference evidence="12 13" key="1">
    <citation type="submission" date="2020-09" db="EMBL/GenBank/DDBJ databases">
        <title>Characterization and genome sequencing of Ruminiclostridium sp. nov. MA18.</title>
        <authorList>
            <person name="Rettenmaier R."/>
            <person name="Kowollik M.-L."/>
            <person name="Liebl W."/>
            <person name="Zverlov V."/>
        </authorList>
    </citation>
    <scope>NUCLEOTIDE SEQUENCE [LARGE SCALE GENOMIC DNA]</scope>
    <source>
        <strain evidence="12 13">MA18</strain>
    </source>
</reference>
<dbReference type="GO" id="GO:0030245">
    <property type="term" value="P:cellulose catabolic process"/>
    <property type="evidence" value="ECO:0007669"/>
    <property type="project" value="UniProtKB-KW"/>
</dbReference>
<dbReference type="Pfam" id="PF00331">
    <property type="entry name" value="Glyco_hydro_10"/>
    <property type="match status" value="1"/>
</dbReference>
<dbReference type="PROSITE" id="PS00018">
    <property type="entry name" value="EF_HAND_1"/>
    <property type="match status" value="1"/>
</dbReference>
<dbReference type="EC" id="3.2.1.8" evidence="11"/>
<dbReference type="PROSITE" id="PS51766">
    <property type="entry name" value="DOCKERIN"/>
    <property type="match status" value="1"/>
</dbReference>
<dbReference type="OrthoDB" id="9809277at2"/>
<keyword evidence="4 12" id="KW-0858">Xylan degradation</keyword>
<dbReference type="SMART" id="SM00633">
    <property type="entry name" value="Glyco_10"/>
    <property type="match status" value="1"/>
</dbReference>
<dbReference type="SUPFAM" id="SSF51445">
    <property type="entry name" value="(Trans)glycosidases"/>
    <property type="match status" value="1"/>
</dbReference>
<evidence type="ECO:0000256" key="5">
    <source>
        <dbReference type="ARBA" id="ARBA00022729"/>
    </source>
</evidence>
<dbReference type="EMBL" id="CP061336">
    <property type="protein sequence ID" value="QNU67698.1"/>
    <property type="molecule type" value="Genomic_DNA"/>
</dbReference>
<evidence type="ECO:0000256" key="8">
    <source>
        <dbReference type="ARBA" id="ARBA00023277"/>
    </source>
</evidence>
<evidence type="ECO:0000256" key="10">
    <source>
        <dbReference type="ARBA" id="ARBA00023326"/>
    </source>
</evidence>
<name>A0A4U7JDU0_9FIRM</name>
<dbReference type="InterPro" id="IPR017853">
    <property type="entry name" value="GH"/>
</dbReference>
<dbReference type="InterPro" id="IPR001000">
    <property type="entry name" value="GH10_dom"/>
</dbReference>
<dbReference type="PANTHER" id="PTHR31490">
    <property type="entry name" value="GLYCOSYL HYDROLASE"/>
    <property type="match status" value="1"/>
</dbReference>
<protein>
    <recommendedName>
        <fullName evidence="11">Beta-xylanase</fullName>
        <ecNumber evidence="11">3.2.1.8</ecNumber>
    </recommendedName>
</protein>
<proteinExistence type="inferred from homology"/>